<proteinExistence type="predicted"/>
<sequence>MRNTTLSLTLSIFLLALLCSCSRPVDLGPIRLAEHNREADSDVLKDALSGGSAEEKLAAAIAMGRIQSEAYVGPLTAALADPGPGVRDAAIFALGQFGMVEKVPEEAVAAVRGLLSSEEVVELALAVAALGKLAPADGPELLAPFLNHEAAPVREEAAHAMMRWRFTPVWRGEVEEPAAWSDEASAALAAALGDTEPDVRIAAAHAFSRYGDERALSSLAEAADDDEPLVRLFAVRGVGRSGIPEAADTIAWGLTDPDPGVRAETVQAMGTL</sequence>
<name>A0A8J6XZW9_9BACT</name>
<dbReference type="InterPro" id="IPR011989">
    <property type="entry name" value="ARM-like"/>
</dbReference>
<dbReference type="GO" id="GO:0016491">
    <property type="term" value="F:oxidoreductase activity"/>
    <property type="evidence" value="ECO:0007669"/>
    <property type="project" value="TreeGrafter"/>
</dbReference>
<feature type="non-terminal residue" evidence="1">
    <location>
        <position position="272"/>
    </location>
</feature>
<organism evidence="1 2">
    <name type="scientific">Candidatus Polarisedimenticola svalbardensis</name>
    <dbReference type="NCBI Taxonomy" id="2886004"/>
    <lineage>
        <taxon>Bacteria</taxon>
        <taxon>Pseudomonadati</taxon>
        <taxon>Acidobacteriota</taxon>
        <taxon>Candidatus Polarisedimenticolia</taxon>
        <taxon>Candidatus Polarisedimenticolales</taxon>
        <taxon>Candidatus Polarisedimenticolaceae</taxon>
        <taxon>Candidatus Polarisedimenticola</taxon>
    </lineage>
</organism>
<dbReference type="Pfam" id="PF13646">
    <property type="entry name" value="HEAT_2"/>
    <property type="match status" value="2"/>
</dbReference>
<dbReference type="PROSITE" id="PS51257">
    <property type="entry name" value="PROKAR_LIPOPROTEIN"/>
    <property type="match status" value="1"/>
</dbReference>
<dbReference type="Proteomes" id="UP000648239">
    <property type="component" value="Unassembled WGS sequence"/>
</dbReference>
<dbReference type="Gene3D" id="1.25.10.10">
    <property type="entry name" value="Leucine-rich Repeat Variant"/>
    <property type="match status" value="2"/>
</dbReference>
<evidence type="ECO:0000313" key="2">
    <source>
        <dbReference type="Proteomes" id="UP000648239"/>
    </source>
</evidence>
<comment type="caution">
    <text evidence="1">The sequence shown here is derived from an EMBL/GenBank/DDBJ whole genome shotgun (WGS) entry which is preliminary data.</text>
</comment>
<accession>A0A8J6XZW9</accession>
<dbReference type="SUPFAM" id="SSF48371">
    <property type="entry name" value="ARM repeat"/>
    <property type="match status" value="2"/>
</dbReference>
<dbReference type="PANTHER" id="PTHR12697:SF38">
    <property type="entry name" value="PBS LYASE HEAT DOMAIN PROTEIN REPEAT-CONTAINING PROTEIN"/>
    <property type="match status" value="1"/>
</dbReference>
<reference evidence="1 2" key="1">
    <citation type="submission" date="2020-08" db="EMBL/GenBank/DDBJ databases">
        <title>Acidobacteriota in marine sediments use diverse sulfur dissimilation pathways.</title>
        <authorList>
            <person name="Wasmund K."/>
        </authorList>
    </citation>
    <scope>NUCLEOTIDE SEQUENCE [LARGE SCALE GENOMIC DNA]</scope>
    <source>
        <strain evidence="1">MAG AM4</strain>
    </source>
</reference>
<protein>
    <submittedName>
        <fullName evidence="1">HEAT repeat domain-containing protein</fullName>
    </submittedName>
</protein>
<dbReference type="InterPro" id="IPR016024">
    <property type="entry name" value="ARM-type_fold"/>
</dbReference>
<dbReference type="SMART" id="SM00567">
    <property type="entry name" value="EZ_HEAT"/>
    <property type="match status" value="4"/>
</dbReference>
<evidence type="ECO:0000313" key="1">
    <source>
        <dbReference type="EMBL" id="MBD3868515.1"/>
    </source>
</evidence>
<dbReference type="EMBL" id="JACXWD010000033">
    <property type="protein sequence ID" value="MBD3868515.1"/>
    <property type="molecule type" value="Genomic_DNA"/>
</dbReference>
<dbReference type="AlphaFoldDB" id="A0A8J6XZW9"/>
<dbReference type="InterPro" id="IPR004155">
    <property type="entry name" value="PBS_lyase_HEAT"/>
</dbReference>
<gene>
    <name evidence="1" type="ORF">IFK94_10370</name>
</gene>
<dbReference type="PANTHER" id="PTHR12697">
    <property type="entry name" value="PBS LYASE HEAT-LIKE PROTEIN"/>
    <property type="match status" value="1"/>
</dbReference>